<feature type="compositionally biased region" description="Basic residues" evidence="1">
    <location>
        <begin position="143"/>
        <end position="159"/>
    </location>
</feature>
<feature type="compositionally biased region" description="Basic and acidic residues" evidence="1">
    <location>
        <begin position="36"/>
        <end position="81"/>
    </location>
</feature>
<gene>
    <name evidence="2" type="ORF">SAMN04488548_1322</name>
</gene>
<name>A0A1H2EHS6_9ACTN</name>
<sequence>MPEETAAAETVDQQDDPTAEVETTDSEPTLSVEDLIAERDKWKSLSRENEKGRKANADKARKYDELLAQKERDEQTWQERPKRPKLPSLQTRSSGNATTSPRRSWKAPMCPRIYSSVTPRRRCAPISTACNRSADPSRPYRPLPRHRWLPMPMRRRRTRCSSSLRQT</sequence>
<dbReference type="EMBL" id="FNLM01000032">
    <property type="protein sequence ID" value="SDT94667.1"/>
    <property type="molecule type" value="Genomic_DNA"/>
</dbReference>
<protein>
    <submittedName>
        <fullName evidence="2">Uncharacterized protein</fullName>
    </submittedName>
</protein>
<evidence type="ECO:0000256" key="1">
    <source>
        <dbReference type="SAM" id="MobiDB-lite"/>
    </source>
</evidence>
<accession>A0A1H2EHS6</accession>
<evidence type="ECO:0000313" key="2">
    <source>
        <dbReference type="EMBL" id="SDT94667.1"/>
    </source>
</evidence>
<reference evidence="2 3" key="1">
    <citation type="submission" date="2016-10" db="EMBL/GenBank/DDBJ databases">
        <authorList>
            <person name="de Groot N.N."/>
        </authorList>
    </citation>
    <scope>NUCLEOTIDE SEQUENCE [LARGE SCALE GENOMIC DNA]</scope>
    <source>
        <strain evidence="2 3">DSM 44215</strain>
    </source>
</reference>
<feature type="region of interest" description="Disordered" evidence="1">
    <location>
        <begin position="1"/>
        <end position="107"/>
    </location>
</feature>
<feature type="compositionally biased region" description="Acidic residues" evidence="1">
    <location>
        <begin position="12"/>
        <end position="25"/>
    </location>
</feature>
<dbReference type="Proteomes" id="UP000183180">
    <property type="component" value="Unassembled WGS sequence"/>
</dbReference>
<proteinExistence type="predicted"/>
<feature type="region of interest" description="Disordered" evidence="1">
    <location>
        <begin position="128"/>
        <end position="167"/>
    </location>
</feature>
<organism evidence="2 3">
    <name type="scientific">Gordonia westfalica</name>
    <dbReference type="NCBI Taxonomy" id="158898"/>
    <lineage>
        <taxon>Bacteria</taxon>
        <taxon>Bacillati</taxon>
        <taxon>Actinomycetota</taxon>
        <taxon>Actinomycetes</taxon>
        <taxon>Mycobacteriales</taxon>
        <taxon>Gordoniaceae</taxon>
        <taxon>Gordonia</taxon>
    </lineage>
</organism>
<dbReference type="AlphaFoldDB" id="A0A1H2EHS6"/>
<evidence type="ECO:0000313" key="3">
    <source>
        <dbReference type="Proteomes" id="UP000183180"/>
    </source>
</evidence>
<dbReference type="RefSeq" id="WP_074848455.1">
    <property type="nucleotide sequence ID" value="NZ_FNLM01000032.1"/>
</dbReference>
<feature type="compositionally biased region" description="Polar residues" evidence="1">
    <location>
        <begin position="88"/>
        <end position="102"/>
    </location>
</feature>